<evidence type="ECO:0000313" key="7">
    <source>
        <dbReference type="EMBL" id="CAB4610366.1"/>
    </source>
</evidence>
<evidence type="ECO:0000256" key="3">
    <source>
        <dbReference type="ARBA" id="ARBA00022884"/>
    </source>
</evidence>
<dbReference type="SUPFAM" id="SSF48013">
    <property type="entry name" value="NusB-like"/>
    <property type="match status" value="1"/>
</dbReference>
<dbReference type="GO" id="GO:0006353">
    <property type="term" value="P:DNA-templated transcription termination"/>
    <property type="evidence" value="ECO:0007669"/>
    <property type="project" value="InterPro"/>
</dbReference>
<accession>A0A6J6HBL6</accession>
<dbReference type="InterPro" id="IPR011605">
    <property type="entry name" value="NusB_fam"/>
</dbReference>
<evidence type="ECO:0000256" key="1">
    <source>
        <dbReference type="ARBA" id="ARBA00005952"/>
    </source>
</evidence>
<organism evidence="7">
    <name type="scientific">freshwater metagenome</name>
    <dbReference type="NCBI Taxonomy" id="449393"/>
    <lineage>
        <taxon>unclassified sequences</taxon>
        <taxon>metagenomes</taxon>
        <taxon>ecological metagenomes</taxon>
    </lineage>
</organism>
<dbReference type="GO" id="GO:0005829">
    <property type="term" value="C:cytosol"/>
    <property type="evidence" value="ECO:0007669"/>
    <property type="project" value="TreeGrafter"/>
</dbReference>
<keyword evidence="3" id="KW-0694">RNA-binding</keyword>
<dbReference type="HAMAP" id="MF_00073">
    <property type="entry name" value="NusB"/>
    <property type="match status" value="1"/>
</dbReference>
<keyword evidence="5" id="KW-0804">Transcription</keyword>
<evidence type="ECO:0000259" key="6">
    <source>
        <dbReference type="Pfam" id="PF01029"/>
    </source>
</evidence>
<keyword evidence="4" id="KW-0805">Transcription regulation</keyword>
<dbReference type="NCBIfam" id="TIGR01951">
    <property type="entry name" value="nusB"/>
    <property type="match status" value="1"/>
</dbReference>
<dbReference type="AlphaFoldDB" id="A0A6J6HBL6"/>
<comment type="similarity">
    <text evidence="1">Belongs to the NusB family.</text>
</comment>
<proteinExistence type="inferred from homology"/>
<dbReference type="PANTHER" id="PTHR11078">
    <property type="entry name" value="N UTILIZATION SUBSTANCE PROTEIN B-RELATED"/>
    <property type="match status" value="1"/>
</dbReference>
<sequence length="142" mass="15509">MSGDADSVRPNDERTDAREQAVILLYEAEQRSTSALELMAERGVASEDLSRTLLEGVESSRVAIDASIEEHARGWALDRMPALDRAILRLAIYELMSRPDVPIAVVIDEAVELAKRFSTDDSGRFVNGVLAAVAKQTRPAGQ</sequence>
<feature type="domain" description="NusB/RsmB/TIM44" evidence="6">
    <location>
        <begin position="16"/>
        <end position="135"/>
    </location>
</feature>
<protein>
    <submittedName>
        <fullName evidence="7">Unannotated protein</fullName>
    </submittedName>
</protein>
<dbReference type="Gene3D" id="1.10.940.10">
    <property type="entry name" value="NusB-like"/>
    <property type="match status" value="1"/>
</dbReference>
<dbReference type="GO" id="GO:0031564">
    <property type="term" value="P:transcription antitermination"/>
    <property type="evidence" value="ECO:0007669"/>
    <property type="project" value="UniProtKB-KW"/>
</dbReference>
<dbReference type="GO" id="GO:0003723">
    <property type="term" value="F:RNA binding"/>
    <property type="evidence" value="ECO:0007669"/>
    <property type="project" value="UniProtKB-KW"/>
</dbReference>
<dbReference type="EMBL" id="CAEZUX010000025">
    <property type="protein sequence ID" value="CAB4610366.1"/>
    <property type="molecule type" value="Genomic_DNA"/>
</dbReference>
<dbReference type="Pfam" id="PF01029">
    <property type="entry name" value="NusB"/>
    <property type="match status" value="1"/>
</dbReference>
<reference evidence="7" key="1">
    <citation type="submission" date="2020-05" db="EMBL/GenBank/DDBJ databases">
        <authorList>
            <person name="Chiriac C."/>
            <person name="Salcher M."/>
            <person name="Ghai R."/>
            <person name="Kavagutti S V."/>
        </authorList>
    </citation>
    <scope>NUCLEOTIDE SEQUENCE</scope>
</reference>
<gene>
    <name evidence="7" type="ORF">UFOPK1874_00382</name>
</gene>
<name>A0A6J6HBL6_9ZZZZ</name>
<dbReference type="InterPro" id="IPR035926">
    <property type="entry name" value="NusB-like_sf"/>
</dbReference>
<evidence type="ECO:0000256" key="5">
    <source>
        <dbReference type="ARBA" id="ARBA00023163"/>
    </source>
</evidence>
<dbReference type="InterPro" id="IPR006027">
    <property type="entry name" value="NusB_RsmB_TIM44"/>
</dbReference>
<keyword evidence="2" id="KW-0889">Transcription antitermination</keyword>
<evidence type="ECO:0000256" key="4">
    <source>
        <dbReference type="ARBA" id="ARBA00023015"/>
    </source>
</evidence>
<evidence type="ECO:0000256" key="2">
    <source>
        <dbReference type="ARBA" id="ARBA00022814"/>
    </source>
</evidence>
<dbReference type="PANTHER" id="PTHR11078:SF3">
    <property type="entry name" value="ANTITERMINATION NUSB DOMAIN-CONTAINING PROTEIN"/>
    <property type="match status" value="1"/>
</dbReference>